<evidence type="ECO:0000313" key="9">
    <source>
        <dbReference type="Proteomes" id="UP001627154"/>
    </source>
</evidence>
<evidence type="ECO:0000256" key="6">
    <source>
        <dbReference type="SAM" id="SignalP"/>
    </source>
</evidence>
<dbReference type="GO" id="GO:0006508">
    <property type="term" value="P:proteolysis"/>
    <property type="evidence" value="ECO:0007669"/>
    <property type="project" value="UniProtKB-KW"/>
</dbReference>
<dbReference type="InterPro" id="IPR001254">
    <property type="entry name" value="Trypsin_dom"/>
</dbReference>
<comment type="similarity">
    <text evidence="1">Belongs to the peptidase S1 family.</text>
</comment>
<sequence>MFLKLLFFVCFAICSIDGANIDRVGVERINGGDSADPANYGYHVAVLYLDQETGQLVHLCGGAIIDSRYVLTAAHCVFGNHSSEIVVRAGGNQAPELDKPYLEQRVFRRVSQIAYPKNYFKDERYHEYDIAVLKIKGSFDLIDEEHFKKLYLPSSNADYVDKVAEVSGYGVHDPADLDGKLEGNNFKTLRTRVISTRQCQKSRAFLLTSGSLCTLSNANYGHTCYGDGGDPLVYNNEIIGILNAPSSCDKDTPELFTKVSKYAYFVEKILNDEYAYDVVYA</sequence>
<dbReference type="Gene3D" id="2.40.10.10">
    <property type="entry name" value="Trypsin-like serine proteases"/>
    <property type="match status" value="1"/>
</dbReference>
<dbReference type="PANTHER" id="PTHR24276">
    <property type="entry name" value="POLYSERASE-RELATED"/>
    <property type="match status" value="1"/>
</dbReference>
<keyword evidence="9" id="KW-1185">Reference proteome</keyword>
<dbReference type="InterPro" id="IPR001314">
    <property type="entry name" value="Peptidase_S1A"/>
</dbReference>
<evidence type="ECO:0000256" key="2">
    <source>
        <dbReference type="ARBA" id="ARBA00022670"/>
    </source>
</evidence>
<feature type="domain" description="Peptidase S1" evidence="7">
    <location>
        <begin position="29"/>
        <end position="271"/>
    </location>
</feature>
<dbReference type="InterPro" id="IPR018114">
    <property type="entry name" value="TRYPSIN_HIS"/>
</dbReference>
<gene>
    <name evidence="8" type="ORF">TKK_015694</name>
</gene>
<protein>
    <recommendedName>
        <fullName evidence="7">Peptidase S1 domain-containing protein</fullName>
    </recommendedName>
</protein>
<dbReference type="InterPro" id="IPR009003">
    <property type="entry name" value="Peptidase_S1_PA"/>
</dbReference>
<dbReference type="EMBL" id="JBJJXI010000123">
    <property type="protein sequence ID" value="KAL3389483.1"/>
    <property type="molecule type" value="Genomic_DNA"/>
</dbReference>
<evidence type="ECO:0000256" key="3">
    <source>
        <dbReference type="ARBA" id="ARBA00022801"/>
    </source>
</evidence>
<evidence type="ECO:0000313" key="8">
    <source>
        <dbReference type="EMBL" id="KAL3389483.1"/>
    </source>
</evidence>
<evidence type="ECO:0000256" key="5">
    <source>
        <dbReference type="ARBA" id="ARBA00023157"/>
    </source>
</evidence>
<dbReference type="AlphaFoldDB" id="A0ABD2W959"/>
<keyword evidence="5" id="KW-1015">Disulfide bond</keyword>
<organism evidence="8 9">
    <name type="scientific">Trichogramma kaykai</name>
    <dbReference type="NCBI Taxonomy" id="54128"/>
    <lineage>
        <taxon>Eukaryota</taxon>
        <taxon>Metazoa</taxon>
        <taxon>Ecdysozoa</taxon>
        <taxon>Arthropoda</taxon>
        <taxon>Hexapoda</taxon>
        <taxon>Insecta</taxon>
        <taxon>Pterygota</taxon>
        <taxon>Neoptera</taxon>
        <taxon>Endopterygota</taxon>
        <taxon>Hymenoptera</taxon>
        <taxon>Apocrita</taxon>
        <taxon>Proctotrupomorpha</taxon>
        <taxon>Chalcidoidea</taxon>
        <taxon>Trichogrammatidae</taxon>
        <taxon>Trichogramma</taxon>
    </lineage>
</organism>
<keyword evidence="6" id="KW-0732">Signal</keyword>
<dbReference type="FunFam" id="2.40.10.10:FF:000068">
    <property type="entry name" value="transmembrane protease serine 2"/>
    <property type="match status" value="1"/>
</dbReference>
<accession>A0ABD2W959</accession>
<dbReference type="PANTHER" id="PTHR24276:SF91">
    <property type="entry name" value="AT26814P-RELATED"/>
    <property type="match status" value="1"/>
</dbReference>
<keyword evidence="4" id="KW-0720">Serine protease</keyword>
<dbReference type="PRINTS" id="PR00722">
    <property type="entry name" value="CHYMOTRYPSIN"/>
</dbReference>
<feature type="signal peptide" evidence="6">
    <location>
        <begin position="1"/>
        <end position="18"/>
    </location>
</feature>
<dbReference type="Pfam" id="PF00089">
    <property type="entry name" value="Trypsin"/>
    <property type="match status" value="1"/>
</dbReference>
<keyword evidence="3" id="KW-0378">Hydrolase</keyword>
<reference evidence="8 9" key="1">
    <citation type="journal article" date="2024" name="bioRxiv">
        <title>A reference genome for Trichogramma kaykai: A tiny desert-dwelling parasitoid wasp with competing sex-ratio distorters.</title>
        <authorList>
            <person name="Culotta J."/>
            <person name="Lindsey A.R."/>
        </authorList>
    </citation>
    <scope>NUCLEOTIDE SEQUENCE [LARGE SCALE GENOMIC DNA]</scope>
    <source>
        <strain evidence="8 9">KSX58</strain>
    </source>
</reference>
<comment type="caution">
    <text evidence="8">The sequence shown here is derived from an EMBL/GenBank/DDBJ whole genome shotgun (WGS) entry which is preliminary data.</text>
</comment>
<dbReference type="InterPro" id="IPR043504">
    <property type="entry name" value="Peptidase_S1_PA_chymotrypsin"/>
</dbReference>
<dbReference type="PROSITE" id="PS50240">
    <property type="entry name" value="TRYPSIN_DOM"/>
    <property type="match status" value="1"/>
</dbReference>
<dbReference type="PROSITE" id="PS00134">
    <property type="entry name" value="TRYPSIN_HIS"/>
    <property type="match status" value="1"/>
</dbReference>
<name>A0ABD2W959_9HYME</name>
<dbReference type="InterPro" id="IPR050430">
    <property type="entry name" value="Peptidase_S1"/>
</dbReference>
<dbReference type="Proteomes" id="UP001627154">
    <property type="component" value="Unassembled WGS sequence"/>
</dbReference>
<evidence type="ECO:0000256" key="1">
    <source>
        <dbReference type="ARBA" id="ARBA00007664"/>
    </source>
</evidence>
<feature type="chain" id="PRO_5044762854" description="Peptidase S1 domain-containing protein" evidence="6">
    <location>
        <begin position="19"/>
        <end position="281"/>
    </location>
</feature>
<dbReference type="SUPFAM" id="SSF50494">
    <property type="entry name" value="Trypsin-like serine proteases"/>
    <property type="match status" value="1"/>
</dbReference>
<evidence type="ECO:0000259" key="7">
    <source>
        <dbReference type="PROSITE" id="PS50240"/>
    </source>
</evidence>
<dbReference type="GO" id="GO:0008236">
    <property type="term" value="F:serine-type peptidase activity"/>
    <property type="evidence" value="ECO:0007669"/>
    <property type="project" value="UniProtKB-KW"/>
</dbReference>
<keyword evidence="2" id="KW-0645">Protease</keyword>
<evidence type="ECO:0000256" key="4">
    <source>
        <dbReference type="ARBA" id="ARBA00022825"/>
    </source>
</evidence>
<dbReference type="SMART" id="SM00020">
    <property type="entry name" value="Tryp_SPc"/>
    <property type="match status" value="1"/>
</dbReference>
<proteinExistence type="inferred from homology"/>